<evidence type="ECO:0000256" key="6">
    <source>
        <dbReference type="HAMAP-Rule" id="MF_00031"/>
    </source>
</evidence>
<evidence type="ECO:0000256" key="5">
    <source>
        <dbReference type="ARBA" id="ARBA00023204"/>
    </source>
</evidence>
<reference evidence="8 9" key="1">
    <citation type="journal article" date="2013" name="Genome Announc.">
        <title>Complete Genome Sequence of Mycoplasma putrefaciens Strain 9231, One of the Agents of Contagious Agalactia in Goats.</title>
        <authorList>
            <person name="Dupuy V."/>
            <person name="Sirand-Pugnet P."/>
            <person name="Baranowski E."/>
            <person name="Barre A."/>
            <person name="Breton M."/>
            <person name="Couture C."/>
            <person name="Dordet-Frisoni E."/>
            <person name="Gaurivaud P."/>
            <person name="Jacob D."/>
            <person name="Lemaitre C."/>
            <person name="Manso-Silvan L."/>
            <person name="Nikolski M."/>
            <person name="Nouvel L.X."/>
            <person name="Poumarat F."/>
            <person name="Tardy F."/>
            <person name="Thebault P."/>
            <person name="Theil S."/>
            <person name="Citti C."/>
            <person name="Blanchard A."/>
            <person name="Thiaucourt F."/>
        </authorList>
    </citation>
    <scope>NUCLEOTIDE SEQUENCE [LARGE SCALE GENOMIC DNA]</scope>
    <source>
        <strain evidence="8">Mput9231</strain>
    </source>
</reference>
<gene>
    <name evidence="8" type="primary">ruvA-1</name>
    <name evidence="6" type="synonym">ruvA</name>
    <name evidence="8" type="ORF">MPUT9231_2950</name>
</gene>
<comment type="subcellular location">
    <subcellularLocation>
        <location evidence="6">Cytoplasm</location>
    </subcellularLocation>
</comment>
<keyword evidence="3 6" id="KW-0238">DNA-binding</keyword>
<keyword evidence="5 6" id="KW-0234">DNA repair</keyword>
<comment type="function">
    <text evidence="6">The RuvA-RuvB-RuvC complex processes Holliday junction (HJ) DNA during genetic recombination and DNA repair, while the RuvA-RuvB complex plays an important role in the rescue of blocked DNA replication forks via replication fork reversal (RFR). RuvA specifically binds to HJ cruciform DNA, conferring on it an open structure. The RuvB hexamer acts as an ATP-dependent pump, pulling dsDNA into and through the RuvAB complex. HJ branch migration allows RuvC to scan DNA until it finds its consensus sequence, where it cleaves and resolves the cruciform DNA.</text>
</comment>
<name>M9WH53_9MOLU</name>
<dbReference type="NCBIfam" id="TIGR00084">
    <property type="entry name" value="ruvA"/>
    <property type="match status" value="1"/>
</dbReference>
<keyword evidence="9" id="KW-1185">Reference proteome</keyword>
<dbReference type="SUPFAM" id="SSF50249">
    <property type="entry name" value="Nucleic acid-binding proteins"/>
    <property type="match status" value="1"/>
</dbReference>
<evidence type="ECO:0000256" key="4">
    <source>
        <dbReference type="ARBA" id="ARBA00023172"/>
    </source>
</evidence>
<protein>
    <recommendedName>
        <fullName evidence="6">Holliday junction branch migration complex subunit RuvA</fullName>
    </recommendedName>
</protein>
<dbReference type="InterPro" id="IPR010994">
    <property type="entry name" value="RuvA_2-like"/>
</dbReference>
<keyword evidence="1 6" id="KW-0963">Cytoplasm</keyword>
<comment type="domain">
    <text evidence="6">Has three domains with a flexible linker between the domains II and III and assumes an 'L' shape. Domain III is highly mobile and contacts RuvB.</text>
</comment>
<dbReference type="SUPFAM" id="SSF47781">
    <property type="entry name" value="RuvA domain 2-like"/>
    <property type="match status" value="1"/>
</dbReference>
<comment type="similarity">
    <text evidence="6">Belongs to the RuvA family.</text>
</comment>
<dbReference type="Pfam" id="PF01330">
    <property type="entry name" value="RuvA_N"/>
    <property type="match status" value="1"/>
</dbReference>
<dbReference type="HAMAP" id="MF_00031">
    <property type="entry name" value="DNA_HJ_migration_RuvA"/>
    <property type="match status" value="1"/>
</dbReference>
<dbReference type="GO" id="GO:0000400">
    <property type="term" value="F:four-way junction DNA binding"/>
    <property type="evidence" value="ECO:0007669"/>
    <property type="project" value="UniProtKB-UniRule"/>
</dbReference>
<evidence type="ECO:0000313" key="8">
    <source>
        <dbReference type="EMBL" id="AGJ90719.1"/>
    </source>
</evidence>
<evidence type="ECO:0000259" key="7">
    <source>
        <dbReference type="Pfam" id="PF01330"/>
    </source>
</evidence>
<dbReference type="RefSeq" id="WP_015587337.1">
    <property type="nucleotide sequence ID" value="NC_021083.1"/>
</dbReference>
<sequence>MTDYIIGTLMSIDDRYLYISKDGVGYKILFSKSELDKLIVNKEVKLYTYSFCDFNSPTLLDFGFVDLEKRDMFKMLIRLESVGWKIALMLIDTFSNDQLIDIFKNKTIAELTKLKMIGSYRAKKIINNAQEVFLDIKLTKTKTKILHHLKLLGYKDPEIYEIVANADDNLSYQELINFVFSRIESNQAKN</sequence>
<dbReference type="GO" id="GO:0006281">
    <property type="term" value="P:DNA repair"/>
    <property type="evidence" value="ECO:0007669"/>
    <property type="project" value="UniProtKB-UniRule"/>
</dbReference>
<keyword evidence="2 6" id="KW-0227">DNA damage</keyword>
<dbReference type="OrthoDB" id="5293449at2"/>
<feature type="domain" description="DNA helicase Holliday junction RuvA type" evidence="7">
    <location>
        <begin position="1"/>
        <end position="50"/>
    </location>
</feature>
<keyword evidence="4 6" id="KW-0233">DNA recombination</keyword>
<keyword evidence="8" id="KW-0067">ATP-binding</keyword>
<dbReference type="InterPro" id="IPR012340">
    <property type="entry name" value="NA-bd_OB-fold"/>
</dbReference>
<dbReference type="eggNOG" id="COG0632">
    <property type="taxonomic scope" value="Bacteria"/>
</dbReference>
<evidence type="ECO:0000256" key="1">
    <source>
        <dbReference type="ARBA" id="ARBA00022490"/>
    </source>
</evidence>
<dbReference type="HOGENOM" id="CLU_087936_3_1_14"/>
<organism evidence="8 9">
    <name type="scientific">Mycoplasma putrefaciens Mput9231</name>
    <dbReference type="NCBI Taxonomy" id="1292033"/>
    <lineage>
        <taxon>Bacteria</taxon>
        <taxon>Bacillati</taxon>
        <taxon>Mycoplasmatota</taxon>
        <taxon>Mollicutes</taxon>
        <taxon>Mycoplasmataceae</taxon>
        <taxon>Mycoplasma</taxon>
    </lineage>
</organism>
<comment type="caution">
    <text evidence="6">Lacks conserved residue(s) required for the propagation of feature annotation.</text>
</comment>
<evidence type="ECO:0000256" key="3">
    <source>
        <dbReference type="ARBA" id="ARBA00023125"/>
    </source>
</evidence>
<feature type="region of interest" description="Domain III" evidence="6">
    <location>
        <begin position="144"/>
        <end position="190"/>
    </location>
</feature>
<dbReference type="InterPro" id="IPR013849">
    <property type="entry name" value="DNA_helicase_Holl-junc_RuvA_I"/>
</dbReference>
<dbReference type="AlphaFoldDB" id="M9WH53"/>
<dbReference type="InterPro" id="IPR000085">
    <property type="entry name" value="RuvA"/>
</dbReference>
<keyword evidence="8" id="KW-0347">Helicase</keyword>
<dbReference type="Gene3D" id="2.40.50.140">
    <property type="entry name" value="Nucleic acid-binding proteins"/>
    <property type="match status" value="1"/>
</dbReference>
<evidence type="ECO:0000313" key="9">
    <source>
        <dbReference type="Proteomes" id="UP000012984"/>
    </source>
</evidence>
<dbReference type="GO" id="GO:0005737">
    <property type="term" value="C:cytoplasm"/>
    <property type="evidence" value="ECO:0007669"/>
    <property type="project" value="UniProtKB-SubCell"/>
</dbReference>
<dbReference type="Gene3D" id="1.10.150.20">
    <property type="entry name" value="5' to 3' exonuclease, C-terminal subdomain"/>
    <property type="match status" value="1"/>
</dbReference>
<comment type="subunit">
    <text evidence="6">Homotetramer. Forms an RuvA(8)-RuvB(12)-Holliday junction (HJ) complex. HJ DNA is sandwiched between 2 RuvA tetramers; dsDNA enters through RuvA and exits via RuvB. An RuvB hexamer assembles on each DNA strand where it exits the tetramer. Each RuvB hexamer is contacted by two RuvA subunits (via domain III) on 2 adjacent RuvB subunits; this complex drives branch migration. In the full resolvosome a probable DNA-RuvA(4)-RuvB(12)-RuvC(2) complex forms which resolves the HJ.</text>
</comment>
<keyword evidence="8" id="KW-0547">Nucleotide-binding</keyword>
<dbReference type="PATRIC" id="fig|1292033.3.peg.287"/>
<dbReference type="GO" id="GO:0006310">
    <property type="term" value="P:DNA recombination"/>
    <property type="evidence" value="ECO:0007669"/>
    <property type="project" value="UniProtKB-UniRule"/>
</dbReference>
<dbReference type="EMBL" id="CP004357">
    <property type="protein sequence ID" value="AGJ90719.1"/>
    <property type="molecule type" value="Genomic_DNA"/>
</dbReference>
<evidence type="ECO:0000256" key="2">
    <source>
        <dbReference type="ARBA" id="ARBA00022763"/>
    </source>
</evidence>
<dbReference type="GO" id="GO:0048476">
    <property type="term" value="C:Holliday junction resolvase complex"/>
    <property type="evidence" value="ECO:0007669"/>
    <property type="project" value="UniProtKB-UniRule"/>
</dbReference>
<dbReference type="GO" id="GO:0009378">
    <property type="term" value="F:four-way junction helicase activity"/>
    <property type="evidence" value="ECO:0007669"/>
    <property type="project" value="InterPro"/>
</dbReference>
<dbReference type="GO" id="GO:0005524">
    <property type="term" value="F:ATP binding"/>
    <property type="evidence" value="ECO:0007669"/>
    <property type="project" value="InterPro"/>
</dbReference>
<dbReference type="KEGG" id="mput:MPUT9231_2950"/>
<accession>M9WH53</accession>
<keyword evidence="8" id="KW-0378">Hydrolase</keyword>
<dbReference type="Proteomes" id="UP000012984">
    <property type="component" value="Chromosome"/>
</dbReference>
<proteinExistence type="inferred from homology"/>